<evidence type="ECO:0000313" key="2">
    <source>
        <dbReference type="WBParaSite" id="jg3815"/>
    </source>
</evidence>
<dbReference type="WBParaSite" id="jg3815">
    <property type="protein sequence ID" value="jg3815"/>
    <property type="gene ID" value="jg3815"/>
</dbReference>
<proteinExistence type="predicted"/>
<dbReference type="Proteomes" id="UP000887574">
    <property type="component" value="Unplaced"/>
</dbReference>
<sequence length="73" mass="8447">MLCASLCFPDWYEKYNERYRRMEARNCYHCRQSNCCCGHPSAFPTTFPSASTQNILPTTPPPTYVPSSVEVKY</sequence>
<reference evidence="2" key="1">
    <citation type="submission" date="2022-11" db="UniProtKB">
        <authorList>
            <consortium name="WormBaseParasite"/>
        </authorList>
    </citation>
    <scope>IDENTIFICATION</scope>
</reference>
<dbReference type="AlphaFoldDB" id="A0A915ECF4"/>
<organism evidence="1 2">
    <name type="scientific">Ditylenchus dipsaci</name>
    <dbReference type="NCBI Taxonomy" id="166011"/>
    <lineage>
        <taxon>Eukaryota</taxon>
        <taxon>Metazoa</taxon>
        <taxon>Ecdysozoa</taxon>
        <taxon>Nematoda</taxon>
        <taxon>Chromadorea</taxon>
        <taxon>Rhabditida</taxon>
        <taxon>Tylenchina</taxon>
        <taxon>Tylenchomorpha</taxon>
        <taxon>Sphaerularioidea</taxon>
        <taxon>Anguinidae</taxon>
        <taxon>Anguininae</taxon>
        <taxon>Ditylenchus</taxon>
    </lineage>
</organism>
<accession>A0A915ECF4</accession>
<keyword evidence="1" id="KW-1185">Reference proteome</keyword>
<protein>
    <submittedName>
        <fullName evidence="2">Uncharacterized protein</fullName>
    </submittedName>
</protein>
<name>A0A915ECF4_9BILA</name>
<evidence type="ECO:0000313" key="1">
    <source>
        <dbReference type="Proteomes" id="UP000887574"/>
    </source>
</evidence>